<protein>
    <submittedName>
        <fullName evidence="11">ABC transporter ATP-binding protein</fullName>
    </submittedName>
</protein>
<gene>
    <name evidence="11" type="ORF">DIU77_001045</name>
</gene>
<keyword evidence="3 8" id="KW-0500">Molybdenum</keyword>
<evidence type="ECO:0000256" key="4">
    <source>
        <dbReference type="ARBA" id="ARBA00022741"/>
    </source>
</evidence>
<dbReference type="Pfam" id="PF00005">
    <property type="entry name" value="ABC_tran"/>
    <property type="match status" value="1"/>
</dbReference>
<evidence type="ECO:0000256" key="1">
    <source>
        <dbReference type="ARBA" id="ARBA00022448"/>
    </source>
</evidence>
<dbReference type="Proteomes" id="UP000249324">
    <property type="component" value="Unassembled WGS sequence"/>
</dbReference>
<dbReference type="Pfam" id="PF03459">
    <property type="entry name" value="TOBE"/>
    <property type="match status" value="1"/>
</dbReference>
<name>A0ABD6F9Z2_9PSEU</name>
<dbReference type="SUPFAM" id="SSF52540">
    <property type="entry name" value="P-loop containing nucleoside triphosphate hydrolases"/>
    <property type="match status" value="1"/>
</dbReference>
<dbReference type="AlphaFoldDB" id="A0ABD6F9Z2"/>
<dbReference type="PROSITE" id="PS50893">
    <property type="entry name" value="ABC_TRANSPORTER_2"/>
    <property type="match status" value="1"/>
</dbReference>
<evidence type="ECO:0000256" key="8">
    <source>
        <dbReference type="PROSITE-ProRule" id="PRU01213"/>
    </source>
</evidence>
<dbReference type="InterPro" id="IPR027417">
    <property type="entry name" value="P-loop_NTPase"/>
</dbReference>
<dbReference type="PROSITE" id="PS00211">
    <property type="entry name" value="ABC_TRANSPORTER_1"/>
    <property type="match status" value="1"/>
</dbReference>
<dbReference type="PANTHER" id="PTHR43514:SF1">
    <property type="entry name" value="SULFATE_THIOSULFATE IMPORT ATP-BINDING PROTEIN CYSA"/>
    <property type="match status" value="1"/>
</dbReference>
<proteinExistence type="predicted"/>
<organism evidence="11 12">
    <name type="scientific">Thermocrispum agreste</name>
    <dbReference type="NCBI Taxonomy" id="37925"/>
    <lineage>
        <taxon>Bacteria</taxon>
        <taxon>Bacillati</taxon>
        <taxon>Actinomycetota</taxon>
        <taxon>Actinomycetes</taxon>
        <taxon>Pseudonocardiales</taxon>
        <taxon>Pseudonocardiaceae</taxon>
        <taxon>Thermocrispum</taxon>
    </lineage>
</organism>
<dbReference type="PROSITE" id="PS51866">
    <property type="entry name" value="MOP"/>
    <property type="match status" value="1"/>
</dbReference>
<dbReference type="InterPro" id="IPR003439">
    <property type="entry name" value="ABC_transporter-like_ATP-bd"/>
</dbReference>
<evidence type="ECO:0000256" key="5">
    <source>
        <dbReference type="ARBA" id="ARBA00022840"/>
    </source>
</evidence>
<dbReference type="InterPro" id="IPR017871">
    <property type="entry name" value="ABC_transporter-like_CS"/>
</dbReference>
<dbReference type="PANTHER" id="PTHR43514">
    <property type="entry name" value="ABC TRANSPORTER I FAMILY MEMBER 10"/>
    <property type="match status" value="1"/>
</dbReference>
<dbReference type="InterPro" id="IPR050334">
    <property type="entry name" value="Molybdenum_import_ModC"/>
</dbReference>
<dbReference type="SUPFAM" id="SSF50331">
    <property type="entry name" value="MOP-like"/>
    <property type="match status" value="1"/>
</dbReference>
<dbReference type="SMART" id="SM00382">
    <property type="entry name" value="AAA"/>
    <property type="match status" value="1"/>
</dbReference>
<evidence type="ECO:0000259" key="10">
    <source>
        <dbReference type="PROSITE" id="PS51866"/>
    </source>
</evidence>
<keyword evidence="2" id="KW-1003">Cell membrane</keyword>
<evidence type="ECO:0000256" key="7">
    <source>
        <dbReference type="ARBA" id="ARBA00023136"/>
    </source>
</evidence>
<keyword evidence="6" id="KW-1278">Translocase</keyword>
<evidence type="ECO:0000256" key="2">
    <source>
        <dbReference type="ARBA" id="ARBA00022475"/>
    </source>
</evidence>
<dbReference type="InterPro" id="IPR005116">
    <property type="entry name" value="Transp-assoc_OB_typ1"/>
</dbReference>
<sequence>MTLRAVVRAARGHFRLSMELSAERGHVVAVLGHNGAGKSTLLDCLAGLLRSDETSVRLDGRELGSLPPHRRRVGLLRQRPLLFPHLTVRDNVAFGPRAAGASRRQARAIAGRWLAAVGAEEYADRRPDQLSGGQAQRVALARALATEPELLLLDEPLAALDADAAPAMRALLRTVLRSASKRVTVLVTHDPLDALALADTALVLADGRVVERGPTQRVLSAPRTPFAARLAGLNLVAGEAVEGGLRTPDGDLLSGLHAEGLEPHTPAVAVFAPSAVSVYPRGESVPGSPRNTAEAVVAAVEPHGPVIRVRTRASGGWAGGLTADLTPAAVADLALDPGKPVTVVVKATAVDVHPASPLSAARSA</sequence>
<keyword evidence="5 11" id="KW-0067">ATP-binding</keyword>
<dbReference type="InterPro" id="IPR003593">
    <property type="entry name" value="AAA+_ATPase"/>
</dbReference>
<dbReference type="GO" id="GO:0005524">
    <property type="term" value="F:ATP binding"/>
    <property type="evidence" value="ECO:0007669"/>
    <property type="project" value="UniProtKB-KW"/>
</dbReference>
<dbReference type="Gene3D" id="3.40.50.300">
    <property type="entry name" value="P-loop containing nucleotide triphosphate hydrolases"/>
    <property type="match status" value="1"/>
</dbReference>
<keyword evidence="4" id="KW-0547">Nucleotide-binding</keyword>
<keyword evidence="1" id="KW-0813">Transport</keyword>
<evidence type="ECO:0000259" key="9">
    <source>
        <dbReference type="PROSITE" id="PS50893"/>
    </source>
</evidence>
<comment type="caution">
    <text evidence="11">The sequence shown here is derived from an EMBL/GenBank/DDBJ whole genome shotgun (WGS) entry which is preliminary data.</text>
</comment>
<evidence type="ECO:0000256" key="6">
    <source>
        <dbReference type="ARBA" id="ARBA00022967"/>
    </source>
</evidence>
<feature type="domain" description="Mop" evidence="10">
    <location>
        <begin position="286"/>
        <end position="354"/>
    </location>
</feature>
<evidence type="ECO:0000256" key="3">
    <source>
        <dbReference type="ARBA" id="ARBA00022505"/>
    </source>
</evidence>
<dbReference type="Gene3D" id="2.40.50.100">
    <property type="match status" value="1"/>
</dbReference>
<dbReference type="InterPro" id="IPR004606">
    <property type="entry name" value="Mop_domain"/>
</dbReference>
<reference evidence="11 12" key="1">
    <citation type="journal article" date="2021" name="BMC Genomics">
        <title>Genome-resolved metagenome and metatranscriptome analyses of thermophilic composting reveal key bacterial players and their metabolic interactions.</title>
        <authorList>
            <person name="Braga L.P.P."/>
            <person name="Pereira R.V."/>
            <person name="Martins L.F."/>
            <person name="Moura L.M.S."/>
            <person name="Sanchez F.B."/>
            <person name="Patane J.S.L."/>
            <person name="da Silva A.M."/>
            <person name="Setubal J.C."/>
        </authorList>
    </citation>
    <scope>NUCLEOTIDE SEQUENCE [LARGE SCALE GENOMIC DNA]</scope>
    <source>
        <strain evidence="11">ZC4RG45</strain>
    </source>
</reference>
<dbReference type="EMBL" id="QGUI02000005">
    <property type="protein sequence ID" value="MFO7190820.1"/>
    <property type="molecule type" value="Genomic_DNA"/>
</dbReference>
<accession>A0ABD6F9Z2</accession>
<dbReference type="InterPro" id="IPR008995">
    <property type="entry name" value="Mo/tungstate-bd_C_term_dom"/>
</dbReference>
<feature type="domain" description="ABC transporter" evidence="9">
    <location>
        <begin position="1"/>
        <end position="231"/>
    </location>
</feature>
<evidence type="ECO:0000313" key="11">
    <source>
        <dbReference type="EMBL" id="MFO7190820.1"/>
    </source>
</evidence>
<evidence type="ECO:0000313" key="12">
    <source>
        <dbReference type="Proteomes" id="UP000249324"/>
    </source>
</evidence>
<keyword evidence="7" id="KW-0472">Membrane</keyword>